<organism evidence="2 3">
    <name type="scientific">Pseudomassariella vexata</name>
    <dbReference type="NCBI Taxonomy" id="1141098"/>
    <lineage>
        <taxon>Eukaryota</taxon>
        <taxon>Fungi</taxon>
        <taxon>Dikarya</taxon>
        <taxon>Ascomycota</taxon>
        <taxon>Pezizomycotina</taxon>
        <taxon>Sordariomycetes</taxon>
        <taxon>Xylariomycetidae</taxon>
        <taxon>Amphisphaeriales</taxon>
        <taxon>Pseudomassariaceae</taxon>
        <taxon>Pseudomassariella</taxon>
    </lineage>
</organism>
<accession>A0A1Y2EHP2</accession>
<evidence type="ECO:0000259" key="1">
    <source>
        <dbReference type="Pfam" id="PF20150"/>
    </source>
</evidence>
<dbReference type="PANTHER" id="PTHR35910:SF1">
    <property type="entry name" value="2EXR DOMAIN-CONTAINING PROTEIN"/>
    <property type="match status" value="1"/>
</dbReference>
<name>A0A1Y2EHP2_9PEZI</name>
<dbReference type="OrthoDB" id="3546385at2759"/>
<dbReference type="Pfam" id="PF20150">
    <property type="entry name" value="2EXR"/>
    <property type="match status" value="1"/>
</dbReference>
<protein>
    <recommendedName>
        <fullName evidence="1">2EXR domain-containing protein</fullName>
    </recommendedName>
</protein>
<keyword evidence="3" id="KW-1185">Reference proteome</keyword>
<sequence>MEHTLSTLFSSLASRPQTFDRFRQLPPELRIKIWQHAMPPARTIVVKPPRQQETPTSIDEALVQSQDDTEQTWRSNAQIPALLHVNAEARHEALKHYKLSLAVGKAQPQIYVDFIRDTLFFGTSELNPQCSDLWASTHDLDKVQRLAVIPEGAYRVLRWKKVDLNALQKMIFVSETEGMHLGSNPELVEDTPQEEVKEIVEHIEAEAQKKTLDKDVDMPIKKRMKAAREELDTLMMVLPSHWEKEPVVVTAVFRKQYSSGLARWVC</sequence>
<dbReference type="Proteomes" id="UP000193689">
    <property type="component" value="Unassembled WGS sequence"/>
</dbReference>
<dbReference type="AlphaFoldDB" id="A0A1Y2EHP2"/>
<gene>
    <name evidence="2" type="ORF">BCR38DRAFT_3433</name>
</gene>
<dbReference type="InParanoid" id="A0A1Y2EHP2"/>
<proteinExistence type="predicted"/>
<evidence type="ECO:0000313" key="2">
    <source>
        <dbReference type="EMBL" id="ORY71089.1"/>
    </source>
</evidence>
<reference evidence="2 3" key="1">
    <citation type="submission" date="2016-07" db="EMBL/GenBank/DDBJ databases">
        <title>Pervasive Adenine N6-methylation of Active Genes in Fungi.</title>
        <authorList>
            <consortium name="DOE Joint Genome Institute"/>
            <person name="Mondo S.J."/>
            <person name="Dannebaum R.O."/>
            <person name="Kuo R.C."/>
            <person name="Labutti K."/>
            <person name="Haridas S."/>
            <person name="Kuo A."/>
            <person name="Salamov A."/>
            <person name="Ahrendt S.R."/>
            <person name="Lipzen A."/>
            <person name="Sullivan W."/>
            <person name="Andreopoulos W.B."/>
            <person name="Clum A."/>
            <person name="Lindquist E."/>
            <person name="Daum C."/>
            <person name="Ramamoorthy G.K."/>
            <person name="Gryganskyi A."/>
            <person name="Culley D."/>
            <person name="Magnuson J.K."/>
            <person name="James T.Y."/>
            <person name="O'Malley M.A."/>
            <person name="Stajich J.E."/>
            <person name="Spatafora J.W."/>
            <person name="Visel A."/>
            <person name="Grigoriev I.V."/>
        </authorList>
    </citation>
    <scope>NUCLEOTIDE SEQUENCE [LARGE SCALE GENOMIC DNA]</scope>
    <source>
        <strain evidence="2 3">CBS 129021</strain>
    </source>
</reference>
<evidence type="ECO:0000313" key="3">
    <source>
        <dbReference type="Proteomes" id="UP000193689"/>
    </source>
</evidence>
<comment type="caution">
    <text evidence="2">The sequence shown here is derived from an EMBL/GenBank/DDBJ whole genome shotgun (WGS) entry which is preliminary data.</text>
</comment>
<dbReference type="EMBL" id="MCFJ01000001">
    <property type="protein sequence ID" value="ORY71089.1"/>
    <property type="molecule type" value="Genomic_DNA"/>
</dbReference>
<dbReference type="PANTHER" id="PTHR35910">
    <property type="entry name" value="2EXR DOMAIN-CONTAINING PROTEIN"/>
    <property type="match status" value="1"/>
</dbReference>
<dbReference type="GeneID" id="63772233"/>
<feature type="domain" description="2EXR" evidence="1">
    <location>
        <begin position="19"/>
        <end position="119"/>
    </location>
</feature>
<dbReference type="InterPro" id="IPR045518">
    <property type="entry name" value="2EXR"/>
</dbReference>
<dbReference type="RefSeq" id="XP_040720681.1">
    <property type="nucleotide sequence ID" value="XM_040856021.1"/>
</dbReference>